<evidence type="ECO:0000256" key="3">
    <source>
        <dbReference type="ARBA" id="ARBA00022525"/>
    </source>
</evidence>
<dbReference type="InterPro" id="IPR006531">
    <property type="entry name" value="Gp5/Vgr_OB"/>
</dbReference>
<evidence type="ECO:0000256" key="2">
    <source>
        <dbReference type="ARBA" id="ARBA00005558"/>
    </source>
</evidence>
<protein>
    <submittedName>
        <fullName evidence="7">Rhs element Vgr protein</fullName>
    </submittedName>
</protein>
<dbReference type="InterPro" id="IPR050708">
    <property type="entry name" value="T6SS_VgrG/RHS"/>
</dbReference>
<dbReference type="PANTHER" id="PTHR32305:SF15">
    <property type="entry name" value="PROTEIN RHSA-RELATED"/>
    <property type="match status" value="1"/>
</dbReference>
<dbReference type="InterPro" id="IPR054030">
    <property type="entry name" value="Gp5_Vgr_C"/>
</dbReference>
<dbReference type="AlphaFoldDB" id="A9FA22"/>
<evidence type="ECO:0000313" key="8">
    <source>
        <dbReference type="Proteomes" id="UP000002139"/>
    </source>
</evidence>
<dbReference type="NCBIfam" id="TIGR01646">
    <property type="entry name" value="vgr_GE"/>
    <property type="match status" value="1"/>
</dbReference>
<dbReference type="SUPFAM" id="SSF69255">
    <property type="entry name" value="gp5 N-terminal domain-like"/>
    <property type="match status" value="1"/>
</dbReference>
<keyword evidence="3" id="KW-0964">Secreted</keyword>
<feature type="domain" description="Gp5/Type VI secretion system Vgr protein OB-fold" evidence="5">
    <location>
        <begin position="398"/>
        <end position="464"/>
    </location>
</feature>
<dbReference type="EMBL" id="AM746676">
    <property type="protein sequence ID" value="CAN94828.1"/>
    <property type="molecule type" value="Genomic_DNA"/>
</dbReference>
<dbReference type="InterPro" id="IPR037026">
    <property type="entry name" value="Vgr_OB-fold_dom_sf"/>
</dbReference>
<dbReference type="Pfam" id="PF22178">
    <property type="entry name" value="Gp5_trimer_C"/>
    <property type="match status" value="1"/>
</dbReference>
<gene>
    <name evidence="7" type="ordered locus">sce4665</name>
</gene>
<dbReference type="Proteomes" id="UP000002139">
    <property type="component" value="Chromosome"/>
</dbReference>
<dbReference type="Gene3D" id="2.30.110.50">
    <property type="match status" value="1"/>
</dbReference>
<reference evidence="7 8" key="1">
    <citation type="journal article" date="2007" name="Nat. Biotechnol.">
        <title>Complete genome sequence of the myxobacterium Sorangium cellulosum.</title>
        <authorList>
            <person name="Schneiker S."/>
            <person name="Perlova O."/>
            <person name="Kaiser O."/>
            <person name="Gerth K."/>
            <person name="Alici A."/>
            <person name="Altmeyer M.O."/>
            <person name="Bartels D."/>
            <person name="Bekel T."/>
            <person name="Beyer S."/>
            <person name="Bode E."/>
            <person name="Bode H.B."/>
            <person name="Bolten C.J."/>
            <person name="Choudhuri J.V."/>
            <person name="Doss S."/>
            <person name="Elnakady Y.A."/>
            <person name="Frank B."/>
            <person name="Gaigalat L."/>
            <person name="Goesmann A."/>
            <person name="Groeger C."/>
            <person name="Gross F."/>
            <person name="Jelsbak L."/>
            <person name="Jelsbak L."/>
            <person name="Kalinowski J."/>
            <person name="Kegler C."/>
            <person name="Knauber T."/>
            <person name="Konietzny S."/>
            <person name="Kopp M."/>
            <person name="Krause L."/>
            <person name="Krug D."/>
            <person name="Linke B."/>
            <person name="Mahmud T."/>
            <person name="Martinez-Arias R."/>
            <person name="McHardy A.C."/>
            <person name="Merai M."/>
            <person name="Meyer F."/>
            <person name="Mormann S."/>
            <person name="Munoz-Dorado J."/>
            <person name="Perez J."/>
            <person name="Pradella S."/>
            <person name="Rachid S."/>
            <person name="Raddatz G."/>
            <person name="Rosenau F."/>
            <person name="Rueckert C."/>
            <person name="Sasse F."/>
            <person name="Scharfe M."/>
            <person name="Schuster S.C."/>
            <person name="Suen G."/>
            <person name="Treuner-Lange A."/>
            <person name="Velicer G.J."/>
            <person name="Vorholter F.-J."/>
            <person name="Weissman K.J."/>
            <person name="Welch R.D."/>
            <person name="Wenzel S.C."/>
            <person name="Whitworth D.E."/>
            <person name="Wilhelm S."/>
            <person name="Wittmann C."/>
            <person name="Bloecker H."/>
            <person name="Puehler A."/>
            <person name="Mueller R."/>
        </authorList>
    </citation>
    <scope>NUCLEOTIDE SEQUENCE [LARGE SCALE GENOMIC DNA]</scope>
    <source>
        <strain evidence="8">So ce56</strain>
    </source>
</reference>
<sequence length="1008" mass="109366">MTLLLSLTFASGESPLSVSHFSVHEGISTLFTVSISATSEDPSVDFDAIIGQPASFRAARDLAFSPLGAARLWSGLCNSMQLARAEPLGRSTYHLRIVPRLWLLTQRRGHRIFQHLSIPDIADKLLGEWNIDPIWQIDRPLYPKLEYKVQYGETDYAFLSRLLEEAGIAFTFPNDDANGSRLLLDDALHARPPRTTPPLRYVDHPTEAAAEHEIVTEVRLVHDVRPGAYAVRDVDFRNPAFPTLGEAEKAAAPEDRYEHFDYQPGAFLVASAGPADTPAADDKGSYRHDQPSGKALAQRVLDAERVEKRAVSFTTNTTDLWPCVIFSIGQHPHPELPDSQRLLVTHFFIEGAAVDTWHMSGTAVFASVPYRPPRRTPRPKIHSVQSATVVGPAGQQSHTDEFGRVRVQFPWDREGTRDDSSSTWIRVSQGWAGAGFGALTLPRVGQEVLVAFLNGDPEQPIVVARLSNMTNPVPYKLPENKTRSAWKSDTSPGSDGWNEILFEDLAGSELVYMQAQKNLRRLVKHDETITVVNDREKTVAGNETDTTLGKRTEVTAGDRTEEVSGTRTTAAIKILAKRVKGDEIERTLGGQIGWVGKDRQIIVKKTKRELIHQDAHLLVKGCRNESVGAQSLSTAVQQEKVGANHALETGLELHEKAGTVLVAEGAADVTLKGPGGFIRIDAGGVTIVGTLVQINEGGSPGSAADARGTAPEEPREGDVTPPAQPPPPRLIDPAVTIGRVMRGNPYAQSGANPADGMVDSVPPTRSYEVQVTVMPQLEPGRFIELSVVNGGGGNGTATVTPRQISSTTTVTVTGGAQTDPGNAGNLKIQARLDGVVKAESAGFTVCAHPLNLHNTLRSDLDGAVVGAIVDVAWDSDSGTFADLDRASFSEKVFYVRQDVPPFQSGPNLNSGYLPANSIGLVDTHRAPRPRAGPAGVRDAKQLFVFKCDRCGVVDKVQPNSGLHILHRVFQDGAQWKHKFWKFGERTTIGAWTSEAGDCNVTTPDHILR</sequence>
<comment type="similarity">
    <text evidence="2">Belongs to the VgrG protein family.</text>
</comment>
<organism evidence="7 8">
    <name type="scientific">Sorangium cellulosum (strain So ce56)</name>
    <name type="common">Polyangium cellulosum (strain So ce56)</name>
    <dbReference type="NCBI Taxonomy" id="448385"/>
    <lineage>
        <taxon>Bacteria</taxon>
        <taxon>Pseudomonadati</taxon>
        <taxon>Myxococcota</taxon>
        <taxon>Polyangia</taxon>
        <taxon>Polyangiales</taxon>
        <taxon>Polyangiaceae</taxon>
        <taxon>Sorangium</taxon>
    </lineage>
</organism>
<evidence type="ECO:0000256" key="4">
    <source>
        <dbReference type="SAM" id="MobiDB-lite"/>
    </source>
</evidence>
<comment type="subcellular location">
    <subcellularLocation>
        <location evidence="1">Secreted</location>
    </subcellularLocation>
</comment>
<dbReference type="Gene3D" id="3.55.50.10">
    <property type="entry name" value="Baseplate protein-like domains"/>
    <property type="match status" value="1"/>
</dbReference>
<dbReference type="STRING" id="448385.sce4665"/>
<dbReference type="HOGENOM" id="CLU_298249_0_0_7"/>
<dbReference type="GO" id="GO:0005576">
    <property type="term" value="C:extracellular region"/>
    <property type="evidence" value="ECO:0007669"/>
    <property type="project" value="UniProtKB-SubCell"/>
</dbReference>
<dbReference type="eggNOG" id="COG3501">
    <property type="taxonomic scope" value="Bacteria"/>
</dbReference>
<dbReference type="KEGG" id="scl:sce4665"/>
<feature type="region of interest" description="Disordered" evidence="4">
    <location>
        <begin position="696"/>
        <end position="729"/>
    </location>
</feature>
<dbReference type="Gene3D" id="2.40.50.230">
    <property type="entry name" value="Gp5 N-terminal domain"/>
    <property type="match status" value="1"/>
</dbReference>
<evidence type="ECO:0000256" key="1">
    <source>
        <dbReference type="ARBA" id="ARBA00004613"/>
    </source>
</evidence>
<dbReference type="RefSeq" id="WP_012237297.1">
    <property type="nucleotide sequence ID" value="NC_010162.1"/>
</dbReference>
<dbReference type="InterPro" id="IPR006533">
    <property type="entry name" value="T6SS_Vgr_RhsGE"/>
</dbReference>
<dbReference type="PANTHER" id="PTHR32305">
    <property type="match status" value="1"/>
</dbReference>
<accession>A9FA22</accession>
<dbReference type="Pfam" id="PF04717">
    <property type="entry name" value="Phage_base_V"/>
    <property type="match status" value="1"/>
</dbReference>
<proteinExistence type="inferred from homology"/>
<dbReference type="InterPro" id="IPR017847">
    <property type="entry name" value="T6SS_RhsGE_Vgr_subset"/>
</dbReference>
<dbReference type="SUPFAM" id="SSF69349">
    <property type="entry name" value="Phage fibre proteins"/>
    <property type="match status" value="1"/>
</dbReference>
<evidence type="ECO:0000259" key="5">
    <source>
        <dbReference type="Pfam" id="PF04717"/>
    </source>
</evidence>
<dbReference type="OrthoDB" id="5482463at2"/>
<feature type="domain" description="Gp5/Type VI secretion system Vgr C-terminal trimerisation" evidence="6">
    <location>
        <begin position="484"/>
        <end position="573"/>
    </location>
</feature>
<name>A9FA22_SORC5</name>
<dbReference type="Gene3D" id="4.10.220.110">
    <property type="match status" value="1"/>
</dbReference>
<keyword evidence="8" id="KW-1185">Reference proteome</keyword>
<evidence type="ECO:0000259" key="6">
    <source>
        <dbReference type="Pfam" id="PF22178"/>
    </source>
</evidence>
<evidence type="ECO:0000313" key="7">
    <source>
        <dbReference type="EMBL" id="CAN94828.1"/>
    </source>
</evidence>
<dbReference type="NCBIfam" id="TIGR03361">
    <property type="entry name" value="VI_Rhs_Vgr"/>
    <property type="match status" value="1"/>
</dbReference>
<dbReference type="SUPFAM" id="SSF69279">
    <property type="entry name" value="Phage tail proteins"/>
    <property type="match status" value="2"/>
</dbReference>
<dbReference type="Pfam" id="PF05954">
    <property type="entry name" value="Phage_GPD"/>
    <property type="match status" value="1"/>
</dbReference>